<protein>
    <recommendedName>
        <fullName evidence="3">Phospholipase D-like domain-containing protein</fullName>
    </recommendedName>
</protein>
<gene>
    <name evidence="1" type="ordered locus">STH2524</name>
</gene>
<dbReference type="EMBL" id="AP006840">
    <property type="protein sequence ID" value="BAD41509.1"/>
    <property type="molecule type" value="Genomic_DNA"/>
</dbReference>
<dbReference type="AlphaFoldDB" id="Q67LD7"/>
<dbReference type="STRING" id="292459.STH2524"/>
<keyword evidence="2" id="KW-1185">Reference proteome</keyword>
<reference evidence="1 2" key="1">
    <citation type="journal article" date="2004" name="Nucleic Acids Res.">
        <title>Genome sequence of Symbiobacterium thermophilum, an uncultivable bacterium that depends on microbial commensalism.</title>
        <authorList>
            <person name="Ueda K."/>
            <person name="Yamashita A."/>
            <person name="Ishikawa J."/>
            <person name="Shimada M."/>
            <person name="Watsuji T."/>
            <person name="Morimura K."/>
            <person name="Ikeda H."/>
            <person name="Hattori M."/>
            <person name="Beppu T."/>
        </authorList>
    </citation>
    <scope>NUCLEOTIDE SEQUENCE [LARGE SCALE GENOMIC DNA]</scope>
    <source>
        <strain evidence="2">T / IAM 14863</strain>
    </source>
</reference>
<sequence>MGMMAGQPIPFLRPALHALVRGPWRTLWIVSPSLHLAALQGLLPELERAGAEIRVLTDLSYQAIGDGRVELAALQRLRRLEGCEVRWQPDLGACIYASDEGGALVGSGPLTLDGLDGPRQYGVHLAEAGPVLSDLEQWWESARRLSPQEWAALEERVGLRRNALRIGAEITRLGAFVRVSAHGTRRTRRLDPRDFGVLALGNVRLRPMDVTLCRLDLVSRAKDELDAILAERGLEWNGQYLVPRHFLEQEWPGIFAAREKQLAEDLRSPEQQAAVAAQLAQARSAIAGFLGDLYPFVDADGRPADQWVAEQLERLVPEGLAAAVCAEAGVEYRVLTILPEDARSIAEMDELLRDPRLRSVQLTLPI</sequence>
<evidence type="ECO:0000313" key="1">
    <source>
        <dbReference type="EMBL" id="BAD41509.1"/>
    </source>
</evidence>
<name>Q67LD7_SYMTH</name>
<organism evidence="1 2">
    <name type="scientific">Symbiobacterium thermophilum (strain DSM 24528 / JCM 14929 / IAM 14863 / T)</name>
    <dbReference type="NCBI Taxonomy" id="292459"/>
    <lineage>
        <taxon>Bacteria</taxon>
        <taxon>Bacillati</taxon>
        <taxon>Bacillota</taxon>
        <taxon>Clostridia</taxon>
        <taxon>Eubacteriales</taxon>
        <taxon>Symbiobacteriaceae</taxon>
        <taxon>Symbiobacterium</taxon>
    </lineage>
</organism>
<evidence type="ECO:0000313" key="2">
    <source>
        <dbReference type="Proteomes" id="UP000000417"/>
    </source>
</evidence>
<proteinExistence type="predicted"/>
<evidence type="ECO:0008006" key="3">
    <source>
        <dbReference type="Google" id="ProtNLM"/>
    </source>
</evidence>
<dbReference type="KEGG" id="sth:STH2524"/>
<accession>Q67LD7</accession>
<dbReference type="Proteomes" id="UP000000417">
    <property type="component" value="Chromosome"/>
</dbReference>
<dbReference type="HOGENOM" id="CLU_756308_0_0_9"/>